<evidence type="ECO:0000313" key="2">
    <source>
        <dbReference type="EMBL" id="KAJ7362796.1"/>
    </source>
</evidence>
<comment type="caution">
    <text evidence="2">The sequence shown here is derived from an EMBL/GenBank/DDBJ whole genome shotgun (WGS) entry which is preliminary data.</text>
</comment>
<dbReference type="EMBL" id="JARIHO010000004">
    <property type="protein sequence ID" value="KAJ7362796.1"/>
    <property type="molecule type" value="Genomic_DNA"/>
</dbReference>
<name>A0AAD7AMJ7_9AGAR</name>
<evidence type="ECO:0000256" key="1">
    <source>
        <dbReference type="SAM" id="MobiDB-lite"/>
    </source>
</evidence>
<protein>
    <submittedName>
        <fullName evidence="2">Uncharacterized protein</fullName>
    </submittedName>
</protein>
<evidence type="ECO:0000313" key="3">
    <source>
        <dbReference type="Proteomes" id="UP001218218"/>
    </source>
</evidence>
<proteinExistence type="predicted"/>
<dbReference type="Proteomes" id="UP001218218">
    <property type="component" value="Unassembled WGS sequence"/>
</dbReference>
<reference evidence="2" key="1">
    <citation type="submission" date="2023-03" db="EMBL/GenBank/DDBJ databases">
        <title>Massive genome expansion in bonnet fungi (Mycena s.s.) driven by repeated elements and novel gene families across ecological guilds.</title>
        <authorList>
            <consortium name="Lawrence Berkeley National Laboratory"/>
            <person name="Harder C.B."/>
            <person name="Miyauchi S."/>
            <person name="Viragh M."/>
            <person name="Kuo A."/>
            <person name="Thoen E."/>
            <person name="Andreopoulos B."/>
            <person name="Lu D."/>
            <person name="Skrede I."/>
            <person name="Drula E."/>
            <person name="Henrissat B."/>
            <person name="Morin E."/>
            <person name="Kohler A."/>
            <person name="Barry K."/>
            <person name="LaButti K."/>
            <person name="Morin E."/>
            <person name="Salamov A."/>
            <person name="Lipzen A."/>
            <person name="Mereny Z."/>
            <person name="Hegedus B."/>
            <person name="Baldrian P."/>
            <person name="Stursova M."/>
            <person name="Weitz H."/>
            <person name="Taylor A."/>
            <person name="Grigoriev I.V."/>
            <person name="Nagy L.G."/>
            <person name="Martin F."/>
            <person name="Kauserud H."/>
        </authorList>
    </citation>
    <scope>NUCLEOTIDE SEQUENCE</scope>
    <source>
        <strain evidence="2">CBHHK002</strain>
    </source>
</reference>
<accession>A0AAD7AMJ7</accession>
<keyword evidence="3" id="KW-1185">Reference proteome</keyword>
<feature type="region of interest" description="Disordered" evidence="1">
    <location>
        <begin position="1"/>
        <end position="22"/>
    </location>
</feature>
<feature type="compositionally biased region" description="Basic and acidic residues" evidence="1">
    <location>
        <begin position="1"/>
        <end position="19"/>
    </location>
</feature>
<sequence>MRGRTRERGNKEGEVENGRDGATAMPALERALARLSPAHHSASHKCHSTIRAHTTYLALRGQPSNLATNRDRNSRIARVTGGIYETLKQVTEMLEKGSKNGIFASAHVQLASNATAFAPTINFNVLTLDRHPVLFWLDF</sequence>
<organism evidence="2 3">
    <name type="scientific">Mycena albidolilacea</name>
    <dbReference type="NCBI Taxonomy" id="1033008"/>
    <lineage>
        <taxon>Eukaryota</taxon>
        <taxon>Fungi</taxon>
        <taxon>Dikarya</taxon>
        <taxon>Basidiomycota</taxon>
        <taxon>Agaricomycotina</taxon>
        <taxon>Agaricomycetes</taxon>
        <taxon>Agaricomycetidae</taxon>
        <taxon>Agaricales</taxon>
        <taxon>Marasmiineae</taxon>
        <taxon>Mycenaceae</taxon>
        <taxon>Mycena</taxon>
    </lineage>
</organism>
<dbReference type="AlphaFoldDB" id="A0AAD7AMJ7"/>
<gene>
    <name evidence="2" type="ORF">DFH08DRAFT_799818</name>
</gene>